<evidence type="ECO:0000313" key="2">
    <source>
        <dbReference type="Proteomes" id="UP001057402"/>
    </source>
</evidence>
<dbReference type="EMBL" id="CM042884">
    <property type="protein sequence ID" value="KAI4370849.1"/>
    <property type="molecule type" value="Genomic_DNA"/>
</dbReference>
<evidence type="ECO:0000313" key="1">
    <source>
        <dbReference type="EMBL" id="KAI4370849.1"/>
    </source>
</evidence>
<organism evidence="1 2">
    <name type="scientific">Melastoma candidum</name>
    <dbReference type="NCBI Taxonomy" id="119954"/>
    <lineage>
        <taxon>Eukaryota</taxon>
        <taxon>Viridiplantae</taxon>
        <taxon>Streptophyta</taxon>
        <taxon>Embryophyta</taxon>
        <taxon>Tracheophyta</taxon>
        <taxon>Spermatophyta</taxon>
        <taxon>Magnoliopsida</taxon>
        <taxon>eudicotyledons</taxon>
        <taxon>Gunneridae</taxon>
        <taxon>Pentapetalae</taxon>
        <taxon>rosids</taxon>
        <taxon>malvids</taxon>
        <taxon>Myrtales</taxon>
        <taxon>Melastomataceae</taxon>
        <taxon>Melastomatoideae</taxon>
        <taxon>Melastomateae</taxon>
        <taxon>Melastoma</taxon>
    </lineage>
</organism>
<comment type="caution">
    <text evidence="1">The sequence shown here is derived from an EMBL/GenBank/DDBJ whole genome shotgun (WGS) entry which is preliminary data.</text>
</comment>
<proteinExistence type="predicted"/>
<reference evidence="2" key="1">
    <citation type="journal article" date="2023" name="Front. Plant Sci.">
        <title>Chromosomal-level genome assembly of Melastoma candidum provides insights into trichome evolution.</title>
        <authorList>
            <person name="Zhong Y."/>
            <person name="Wu W."/>
            <person name="Sun C."/>
            <person name="Zou P."/>
            <person name="Liu Y."/>
            <person name="Dai S."/>
            <person name="Zhou R."/>
        </authorList>
    </citation>
    <scope>NUCLEOTIDE SEQUENCE [LARGE SCALE GENOMIC DNA]</scope>
</reference>
<accession>A0ACB9QZJ4</accession>
<dbReference type="Proteomes" id="UP001057402">
    <property type="component" value="Chromosome 5"/>
</dbReference>
<protein>
    <submittedName>
        <fullName evidence="1">Uncharacterized protein</fullName>
    </submittedName>
</protein>
<keyword evidence="2" id="KW-1185">Reference proteome</keyword>
<name>A0ACB9QZJ4_9MYRT</name>
<sequence>MEKMRKMVGRSGCEVGLLVLCHLLLATQVISKKHGNPANEIVDLINENRTAVKLPPLNNSPGIGCMALQFVEACMGNCTANNTLHCSPSEDDLTEIFAPNCGIELPTFGSITGRILGCHHKHLNPSEAFSQVIASDKTGVTLLKNRTNTDVGVGLMSSHKGMSYWCVLFSSDKANSTFLLEDRGVGIKQKTGCFSGSSISCNDGQRNRNAGMHLFSMICTMAITCLLMR</sequence>
<gene>
    <name evidence="1" type="ORF">MLD38_019152</name>
</gene>